<reference evidence="1 2" key="1">
    <citation type="submission" date="2018-03" db="EMBL/GenBank/DDBJ databases">
        <title>Genomes of Pezizomycetes fungi and the evolution of truffles.</title>
        <authorList>
            <person name="Murat C."/>
            <person name="Payen T."/>
            <person name="Noel B."/>
            <person name="Kuo A."/>
            <person name="Martin F.M."/>
        </authorList>
    </citation>
    <scope>NUCLEOTIDE SEQUENCE [LARGE SCALE GENOMIC DNA]</scope>
    <source>
        <strain evidence="1">091103-1</strain>
    </source>
</reference>
<protein>
    <submittedName>
        <fullName evidence="1">Uncharacterized protein</fullName>
    </submittedName>
</protein>
<dbReference type="AlphaFoldDB" id="A0A317SQD1"/>
<dbReference type="OrthoDB" id="412006at2759"/>
<keyword evidence="2" id="KW-1185">Reference proteome</keyword>
<dbReference type="Proteomes" id="UP000246991">
    <property type="component" value="Unassembled WGS sequence"/>
</dbReference>
<dbReference type="EMBL" id="PYWC01000040">
    <property type="protein sequence ID" value="PWW75960.1"/>
    <property type="molecule type" value="Genomic_DNA"/>
</dbReference>
<evidence type="ECO:0000313" key="2">
    <source>
        <dbReference type="Proteomes" id="UP000246991"/>
    </source>
</evidence>
<dbReference type="STRING" id="42249.A0A317SQD1"/>
<feature type="non-terminal residue" evidence="1">
    <location>
        <position position="1"/>
    </location>
</feature>
<sequence>ELEEEEVEECLKKQGNRKAAGEDEIGEKVWKEIWEEGKGRRVITGVLKWSLEIGYVLKQFRRALGVVMRKLRKEDYGKPESYRVIDLLDVWGKVLERIVGRRLEKWGKR</sequence>
<feature type="non-terminal residue" evidence="1">
    <location>
        <position position="109"/>
    </location>
</feature>
<name>A0A317SQD1_9PEZI</name>
<organism evidence="1 2">
    <name type="scientific">Tuber magnatum</name>
    <name type="common">white Piedmont truffle</name>
    <dbReference type="NCBI Taxonomy" id="42249"/>
    <lineage>
        <taxon>Eukaryota</taxon>
        <taxon>Fungi</taxon>
        <taxon>Dikarya</taxon>
        <taxon>Ascomycota</taxon>
        <taxon>Pezizomycotina</taxon>
        <taxon>Pezizomycetes</taxon>
        <taxon>Pezizales</taxon>
        <taxon>Tuberaceae</taxon>
        <taxon>Tuber</taxon>
    </lineage>
</organism>
<gene>
    <name evidence="1" type="ORF">C7212DRAFT_99120</name>
</gene>
<evidence type="ECO:0000313" key="1">
    <source>
        <dbReference type="EMBL" id="PWW75960.1"/>
    </source>
</evidence>
<accession>A0A317SQD1</accession>
<proteinExistence type="predicted"/>
<comment type="caution">
    <text evidence="1">The sequence shown here is derived from an EMBL/GenBank/DDBJ whole genome shotgun (WGS) entry which is preliminary data.</text>
</comment>